<dbReference type="EMBL" id="CP024923">
    <property type="protein sequence ID" value="ATY34398.1"/>
    <property type="molecule type" value="Genomic_DNA"/>
</dbReference>
<dbReference type="CDD" id="cd07585">
    <property type="entry name" value="nitrilase_7"/>
    <property type="match status" value="1"/>
</dbReference>
<dbReference type="SUPFAM" id="SSF56317">
    <property type="entry name" value="Carbon-nitrogen hydrolase"/>
    <property type="match status" value="1"/>
</dbReference>
<name>A0A2K8MKJ3_9SPHN</name>
<feature type="domain" description="CN hydrolase" evidence="2">
    <location>
        <begin position="5"/>
        <end position="278"/>
    </location>
</feature>
<dbReference type="PANTHER" id="PTHR43674">
    <property type="entry name" value="NITRILASE C965.09-RELATED"/>
    <property type="match status" value="1"/>
</dbReference>
<dbReference type="PROSITE" id="PS50263">
    <property type="entry name" value="CN_HYDROLASE"/>
    <property type="match status" value="1"/>
</dbReference>
<accession>A0A2K8MKJ3</accession>
<evidence type="ECO:0000259" key="2">
    <source>
        <dbReference type="PROSITE" id="PS50263"/>
    </source>
</evidence>
<gene>
    <name evidence="3" type="ORF">CVN68_03290</name>
</gene>
<evidence type="ECO:0000313" key="3">
    <source>
        <dbReference type="EMBL" id="ATY34398.1"/>
    </source>
</evidence>
<evidence type="ECO:0000313" key="4">
    <source>
        <dbReference type="Proteomes" id="UP000229081"/>
    </source>
</evidence>
<dbReference type="Proteomes" id="UP000229081">
    <property type="component" value="Chromosome"/>
</dbReference>
<keyword evidence="1" id="KW-0378">Hydrolase</keyword>
<sequence>MSRTLRVASVQFQHRAGDKDYNLGRVEHFAGAAAAEGAQIACLPEMCISGYWHVPRLDRSGLYELAEPMDGPSVSRVAALARNLGIGIGVGWLECDAHGRLYNAYRLCLPNGEGHTHRKLHAFEHPLIFSGEGYTVFDTPWGVRMGILICWDNNLVENPRAVALRGAEVLLAPHQTGGTNSLSPKGMKHIPLRYWEERGQDPERLRREFQGPNGRGWLMRWLPARAHDNGLFIVFSNGVGRDEDELRTGNAMILDPYGDVLSESSSTGDDMVTADLDLEEVATSSGRRWMRGRRPDLYGSLAQRLGTELSPHATRFGLPKVGQVEFPE</sequence>
<dbReference type="InterPro" id="IPR050345">
    <property type="entry name" value="Aliph_Amidase/BUP"/>
</dbReference>
<dbReference type="InterPro" id="IPR003010">
    <property type="entry name" value="C-N_Hydrolase"/>
</dbReference>
<dbReference type="Pfam" id="PF00795">
    <property type="entry name" value="CN_hydrolase"/>
    <property type="match status" value="1"/>
</dbReference>
<dbReference type="RefSeq" id="WP_100284185.1">
    <property type="nucleotide sequence ID" value="NZ_CP024923.1"/>
</dbReference>
<dbReference type="AlphaFoldDB" id="A0A2K8MKJ3"/>
<dbReference type="Gene3D" id="3.60.110.10">
    <property type="entry name" value="Carbon-nitrogen hydrolase"/>
    <property type="match status" value="1"/>
</dbReference>
<protein>
    <submittedName>
        <fullName evidence="3">Acyltransferase</fullName>
    </submittedName>
</protein>
<organism evidence="3 4">
    <name type="scientific">Sphingomonas psychrotolerans</name>
    <dbReference type="NCBI Taxonomy" id="1327635"/>
    <lineage>
        <taxon>Bacteria</taxon>
        <taxon>Pseudomonadati</taxon>
        <taxon>Pseudomonadota</taxon>
        <taxon>Alphaproteobacteria</taxon>
        <taxon>Sphingomonadales</taxon>
        <taxon>Sphingomonadaceae</taxon>
        <taxon>Sphingomonas</taxon>
    </lineage>
</organism>
<dbReference type="OrthoDB" id="9803803at2"/>
<keyword evidence="3" id="KW-0808">Transferase</keyword>
<dbReference type="InterPro" id="IPR036526">
    <property type="entry name" value="C-N_Hydrolase_sf"/>
</dbReference>
<dbReference type="GO" id="GO:0016811">
    <property type="term" value="F:hydrolase activity, acting on carbon-nitrogen (but not peptide) bonds, in linear amides"/>
    <property type="evidence" value="ECO:0007669"/>
    <property type="project" value="UniProtKB-ARBA"/>
</dbReference>
<evidence type="ECO:0000256" key="1">
    <source>
        <dbReference type="ARBA" id="ARBA00022801"/>
    </source>
</evidence>
<dbReference type="PANTHER" id="PTHR43674:SF2">
    <property type="entry name" value="BETA-UREIDOPROPIONASE"/>
    <property type="match status" value="1"/>
</dbReference>
<dbReference type="KEGG" id="sphc:CVN68_03290"/>
<reference evidence="3 4" key="1">
    <citation type="submission" date="2017-11" db="EMBL/GenBank/DDBJ databases">
        <title>Complete genome sequence of Sphingomonas sp. Strain Cra20, a psychrotolerant potential plant growth promoting rhizobacteria.</title>
        <authorList>
            <person name="Luo Y."/>
        </authorList>
    </citation>
    <scope>NUCLEOTIDE SEQUENCE [LARGE SCALE GENOMIC DNA]</scope>
    <source>
        <strain evidence="3 4">Cra20</strain>
    </source>
</reference>
<keyword evidence="4" id="KW-1185">Reference proteome</keyword>
<dbReference type="GO" id="GO:0016746">
    <property type="term" value="F:acyltransferase activity"/>
    <property type="evidence" value="ECO:0007669"/>
    <property type="project" value="UniProtKB-KW"/>
</dbReference>
<keyword evidence="3" id="KW-0012">Acyltransferase</keyword>
<proteinExistence type="predicted"/>